<gene>
    <name evidence="1" type="ORF">KQP761_LOCUS26486</name>
</gene>
<sequence>QSKKSSEYYGQFTTQIMHVLEKIFLNIILIIVADGQPTNLSQYTCPVDNFIVQFTLYNSTHSAWQPSINCYVPLCVNPINITINGCQASSTTCFEYRTATNRSYCAPASLCSILEMCDNVTGLCSSNASVCIVNSCCTPRTVCLPLAWTHMCISSNETSKFCKERLIKLTLLSKGITVGSTTYTSTSTTSTTTSLVTPGMTRGRRTLRSKTDIYLKSILFIFQIVGNTFMMRDIKICGIL</sequence>
<evidence type="ECO:0000313" key="2">
    <source>
        <dbReference type="Proteomes" id="UP000663834"/>
    </source>
</evidence>
<feature type="non-terminal residue" evidence="1">
    <location>
        <position position="1"/>
    </location>
</feature>
<proteinExistence type="predicted"/>
<protein>
    <submittedName>
        <fullName evidence="1">Uncharacterized protein</fullName>
    </submittedName>
</protein>
<dbReference type="EMBL" id="CAJNOW010014387">
    <property type="protein sequence ID" value="CAF1632508.1"/>
    <property type="molecule type" value="Genomic_DNA"/>
</dbReference>
<comment type="caution">
    <text evidence="1">The sequence shown here is derived from an EMBL/GenBank/DDBJ whole genome shotgun (WGS) entry which is preliminary data.</text>
</comment>
<accession>A0A816D201</accession>
<dbReference type="Proteomes" id="UP000663834">
    <property type="component" value="Unassembled WGS sequence"/>
</dbReference>
<name>A0A816D201_9BILA</name>
<dbReference type="AlphaFoldDB" id="A0A816D201"/>
<reference evidence="1" key="1">
    <citation type="submission" date="2021-02" db="EMBL/GenBank/DDBJ databases">
        <authorList>
            <person name="Nowell W R."/>
        </authorList>
    </citation>
    <scope>NUCLEOTIDE SEQUENCE</scope>
</reference>
<evidence type="ECO:0000313" key="1">
    <source>
        <dbReference type="EMBL" id="CAF1632508.1"/>
    </source>
</evidence>
<dbReference type="OrthoDB" id="10501012at2759"/>
<organism evidence="1 2">
    <name type="scientific">Rotaria magnacalcarata</name>
    <dbReference type="NCBI Taxonomy" id="392030"/>
    <lineage>
        <taxon>Eukaryota</taxon>
        <taxon>Metazoa</taxon>
        <taxon>Spiralia</taxon>
        <taxon>Gnathifera</taxon>
        <taxon>Rotifera</taxon>
        <taxon>Eurotatoria</taxon>
        <taxon>Bdelloidea</taxon>
        <taxon>Philodinida</taxon>
        <taxon>Philodinidae</taxon>
        <taxon>Rotaria</taxon>
    </lineage>
</organism>